<dbReference type="InterPro" id="IPR027417">
    <property type="entry name" value="P-loop_NTPase"/>
</dbReference>
<dbReference type="GeneID" id="76423430"/>
<dbReference type="RefSeq" id="WP_265582012.1">
    <property type="nucleotide sequence ID" value="NZ_CP036172.1"/>
</dbReference>
<name>A0A8A3S4P6_9EURY</name>
<dbReference type="AlphaFoldDB" id="A0A8A3S4P6"/>
<accession>A0A8A3S4P6</accession>
<reference evidence="1" key="2">
    <citation type="submission" date="2019-02" db="EMBL/GenBank/DDBJ databases">
        <authorList>
            <person name="Chen S.-C."/>
            <person name="Chien H.-H."/>
            <person name="Lai M.-C."/>
        </authorList>
    </citation>
    <scope>NUCLEOTIDE SEQUENCE</scope>
    <source>
        <strain evidence="1">N2F9704</strain>
    </source>
</reference>
<keyword evidence="2" id="KW-1185">Reference proteome</keyword>
<dbReference type="Gene3D" id="3.40.50.300">
    <property type="entry name" value="P-loop containing nucleotide triphosphate hydrolases"/>
    <property type="match status" value="1"/>
</dbReference>
<gene>
    <name evidence="1" type="ORF">RJ40_03675</name>
</gene>
<dbReference type="SUPFAM" id="SSF53795">
    <property type="entry name" value="PEP carboxykinase-like"/>
    <property type="match status" value="1"/>
</dbReference>
<proteinExistence type="predicted"/>
<dbReference type="Proteomes" id="UP001042704">
    <property type="component" value="Chromosome"/>
</dbReference>
<evidence type="ECO:0000313" key="2">
    <source>
        <dbReference type="Proteomes" id="UP001042704"/>
    </source>
</evidence>
<evidence type="ECO:0000313" key="1">
    <source>
        <dbReference type="EMBL" id="QSZ66660.1"/>
    </source>
</evidence>
<protein>
    <submittedName>
        <fullName evidence="1">Aldolase</fullName>
    </submittedName>
</protein>
<dbReference type="EMBL" id="CP036172">
    <property type="protein sequence ID" value="QSZ66660.1"/>
    <property type="molecule type" value="Genomic_DNA"/>
</dbReference>
<organism evidence="1 2">
    <name type="scientific">Methanofollis aquaemaris</name>
    <dbReference type="NCBI Taxonomy" id="126734"/>
    <lineage>
        <taxon>Archaea</taxon>
        <taxon>Methanobacteriati</taxon>
        <taxon>Methanobacteriota</taxon>
        <taxon>Stenosarchaea group</taxon>
        <taxon>Methanomicrobia</taxon>
        <taxon>Methanomicrobiales</taxon>
        <taxon>Methanomicrobiaceae</taxon>
        <taxon>Methanofollis</taxon>
    </lineage>
</organism>
<sequence>MSYTLSLIPVEEKEKLVERYADEIKYEVKSEIFGCCIKLLTDDKETKERWEENFYFISQNIRSHGRLYHLRDPMAPEDTLLYDPQSRTAFLINVAYYGLVKSLALSVAGDVLEEEHGTHSVHGACIDAEGWGTAILGESGAGKTTQTYGLLLDSRVRVVSDDWFFARVYGNDVFAYGSEKNFYIRADLSGAWPEFEELIGRADLDAEERGVVDLRSVVGKGRVLPMTTLRTAVFLRRHEGGPVRCVPLDPEEALEVASASGYFNPHLLVRTPFREEIRRRFFASLLGATRVFEVTAGPTPAETQEVLREIVLGWRGE</sequence>
<dbReference type="KEGG" id="maqe:RJ40_03675"/>
<reference evidence="1" key="1">
    <citation type="journal article" date="2001" name="Int. J. Syst. Evol. Microbiol.">
        <title>Methanofollis aquaemaris sp. nov., a methanogen isolated from an aquaculture fish pond.</title>
        <authorList>
            <person name="Lai M.C."/>
            <person name="Chen S.C."/>
        </authorList>
    </citation>
    <scope>NUCLEOTIDE SEQUENCE</scope>
    <source>
        <strain evidence="1">N2F9704</strain>
    </source>
</reference>